<protein>
    <recommendedName>
        <fullName evidence="2">Peptidase M15C domain-containing protein</fullName>
    </recommendedName>
</protein>
<evidence type="ECO:0008006" key="2">
    <source>
        <dbReference type="Google" id="ProtNLM"/>
    </source>
</evidence>
<sequence length="113" mass="13175">MRLGEKQELFSILIAKHVVWLYSKGYKVREGDSFRDPRVHGKVGEKKGYGKSYSMHKSKCAKDLNLFRNGRFLTKTSDHKESGEKWESRHPLCCWGGRFDDGNHYSLTHEGRK</sequence>
<gene>
    <name evidence="1" type="ORF">LCGC14_2537890</name>
</gene>
<organism evidence="1">
    <name type="scientific">marine sediment metagenome</name>
    <dbReference type="NCBI Taxonomy" id="412755"/>
    <lineage>
        <taxon>unclassified sequences</taxon>
        <taxon>metagenomes</taxon>
        <taxon>ecological metagenomes</taxon>
    </lineage>
</organism>
<accession>A0A0F9BEL0</accession>
<evidence type="ECO:0000313" key="1">
    <source>
        <dbReference type="EMBL" id="KKL12227.1"/>
    </source>
</evidence>
<name>A0A0F9BEL0_9ZZZZ</name>
<proteinExistence type="predicted"/>
<dbReference type="EMBL" id="LAZR01041347">
    <property type="protein sequence ID" value="KKL12227.1"/>
    <property type="molecule type" value="Genomic_DNA"/>
</dbReference>
<reference evidence="1" key="1">
    <citation type="journal article" date="2015" name="Nature">
        <title>Complex archaea that bridge the gap between prokaryotes and eukaryotes.</title>
        <authorList>
            <person name="Spang A."/>
            <person name="Saw J.H."/>
            <person name="Jorgensen S.L."/>
            <person name="Zaremba-Niedzwiedzka K."/>
            <person name="Martijn J."/>
            <person name="Lind A.E."/>
            <person name="van Eijk R."/>
            <person name="Schleper C."/>
            <person name="Guy L."/>
            <person name="Ettema T.J."/>
        </authorList>
    </citation>
    <scope>NUCLEOTIDE SEQUENCE</scope>
</reference>
<comment type="caution">
    <text evidence="1">The sequence shown here is derived from an EMBL/GenBank/DDBJ whole genome shotgun (WGS) entry which is preliminary data.</text>
</comment>
<dbReference type="AlphaFoldDB" id="A0A0F9BEL0"/>